<keyword evidence="2" id="KW-1185">Reference proteome</keyword>
<proteinExistence type="predicted"/>
<accession>A0A9W6LSP2</accession>
<name>A0A9W6LSP2_9HYPH</name>
<dbReference type="Proteomes" id="UP001144323">
    <property type="component" value="Unassembled WGS sequence"/>
</dbReference>
<dbReference type="RefSeq" id="WP_281803616.1">
    <property type="nucleotide sequence ID" value="NZ_BSEC01000001.1"/>
</dbReference>
<dbReference type="EMBL" id="BSEC01000001">
    <property type="protein sequence ID" value="GLI93666.1"/>
    <property type="molecule type" value="Genomic_DNA"/>
</dbReference>
<evidence type="ECO:0000313" key="1">
    <source>
        <dbReference type="EMBL" id="GLI93666.1"/>
    </source>
</evidence>
<comment type="caution">
    <text evidence="1">The sequence shown here is derived from an EMBL/GenBank/DDBJ whole genome shotgun (WGS) entry which is preliminary data.</text>
</comment>
<organism evidence="1 2">
    <name type="scientific">Methylocystis echinoides</name>
    <dbReference type="NCBI Taxonomy" id="29468"/>
    <lineage>
        <taxon>Bacteria</taxon>
        <taxon>Pseudomonadati</taxon>
        <taxon>Pseudomonadota</taxon>
        <taxon>Alphaproteobacteria</taxon>
        <taxon>Hyphomicrobiales</taxon>
        <taxon>Methylocystaceae</taxon>
        <taxon>Methylocystis</taxon>
    </lineage>
</organism>
<reference evidence="1" key="1">
    <citation type="journal article" date="2023" name="Int. J. Syst. Evol. Microbiol.">
        <title>Methylocystis iwaonis sp. nov., a type II methane-oxidizing bacterium from surface soil of a rice paddy field in Japan, and emended description of the genus Methylocystis (ex Whittenbury et al. 1970) Bowman et al. 1993.</title>
        <authorList>
            <person name="Kaise H."/>
            <person name="Sawadogo J.B."/>
            <person name="Alam M.S."/>
            <person name="Ueno C."/>
            <person name="Dianou D."/>
            <person name="Shinjo R."/>
            <person name="Asakawa S."/>
        </authorList>
    </citation>
    <scope>NUCLEOTIDE SEQUENCE</scope>
    <source>
        <strain evidence="1">LMG27198</strain>
    </source>
</reference>
<dbReference type="AlphaFoldDB" id="A0A9W6LSP2"/>
<gene>
    <name evidence="1" type="ORF">LMG27198_26580</name>
</gene>
<sequence>MQPITNELLAQYHRDVAAGLRAGRDPHGDILVWLREREAGVAAPAPGAAAPAAPAQPGPDFAALWARAIQREARALGLR</sequence>
<evidence type="ECO:0000313" key="2">
    <source>
        <dbReference type="Proteomes" id="UP001144323"/>
    </source>
</evidence>
<protein>
    <submittedName>
        <fullName evidence="1">Uncharacterized protein</fullName>
    </submittedName>
</protein>